<comment type="catalytic activity">
    <reaction evidence="13 15">
        <text>riboflavin + ATP = FMN + ADP + H(+)</text>
        <dbReference type="Rhea" id="RHEA:14357"/>
        <dbReference type="ChEBI" id="CHEBI:15378"/>
        <dbReference type="ChEBI" id="CHEBI:30616"/>
        <dbReference type="ChEBI" id="CHEBI:57986"/>
        <dbReference type="ChEBI" id="CHEBI:58210"/>
        <dbReference type="ChEBI" id="CHEBI:456216"/>
        <dbReference type="EC" id="2.7.1.26"/>
    </reaction>
</comment>
<dbReference type="SUPFAM" id="SSF82114">
    <property type="entry name" value="Riboflavin kinase-like"/>
    <property type="match status" value="1"/>
</dbReference>
<dbReference type="UniPathway" id="UPA00276">
    <property type="reaction ID" value="UER00406"/>
</dbReference>
<evidence type="ECO:0000256" key="14">
    <source>
        <dbReference type="ARBA" id="ARBA00049494"/>
    </source>
</evidence>
<evidence type="ECO:0000256" key="12">
    <source>
        <dbReference type="ARBA" id="ARBA00023268"/>
    </source>
</evidence>
<accession>A0A418YAF9</accession>
<evidence type="ECO:0000256" key="9">
    <source>
        <dbReference type="ARBA" id="ARBA00022777"/>
    </source>
</evidence>
<evidence type="ECO:0000256" key="4">
    <source>
        <dbReference type="ARBA" id="ARBA00022630"/>
    </source>
</evidence>
<dbReference type="NCBIfam" id="NF004162">
    <property type="entry name" value="PRK05627.1-5"/>
    <property type="match status" value="1"/>
</dbReference>
<evidence type="ECO:0000256" key="1">
    <source>
        <dbReference type="ARBA" id="ARBA00002121"/>
    </source>
</evidence>
<evidence type="ECO:0000313" key="18">
    <source>
        <dbReference type="Proteomes" id="UP000283255"/>
    </source>
</evidence>
<dbReference type="AlphaFoldDB" id="A0A418YAF9"/>
<dbReference type="GO" id="GO:0006747">
    <property type="term" value="P:FAD biosynthetic process"/>
    <property type="evidence" value="ECO:0007669"/>
    <property type="project" value="UniProtKB-UniRule"/>
</dbReference>
<evidence type="ECO:0000256" key="8">
    <source>
        <dbReference type="ARBA" id="ARBA00022741"/>
    </source>
</evidence>
<dbReference type="InterPro" id="IPR023465">
    <property type="entry name" value="Riboflavin_kinase_dom_sf"/>
</dbReference>
<reference evidence="17 18" key="1">
    <citation type="submission" date="2018-09" db="EMBL/GenBank/DDBJ databases">
        <authorList>
            <person name="Wang F."/>
        </authorList>
    </citation>
    <scope>NUCLEOTIDE SEQUENCE [LARGE SCALE GENOMIC DNA]</scope>
    <source>
        <strain evidence="17 18">PLHSC7-2</strain>
    </source>
</reference>
<keyword evidence="11 15" id="KW-0067">ATP-binding</keyword>
<dbReference type="GO" id="GO:0009398">
    <property type="term" value="P:FMN biosynthetic process"/>
    <property type="evidence" value="ECO:0007669"/>
    <property type="project" value="UniProtKB-UniRule"/>
</dbReference>
<dbReference type="EC" id="2.7.7.2" evidence="15"/>
<keyword evidence="9 15" id="KW-0418">Kinase</keyword>
<comment type="similarity">
    <text evidence="15">Belongs to the ribF family.</text>
</comment>
<dbReference type="Gene3D" id="3.40.50.620">
    <property type="entry name" value="HUPs"/>
    <property type="match status" value="1"/>
</dbReference>
<dbReference type="OrthoDB" id="9803667at2"/>
<dbReference type="GO" id="GO:0009231">
    <property type="term" value="P:riboflavin biosynthetic process"/>
    <property type="evidence" value="ECO:0007669"/>
    <property type="project" value="InterPro"/>
</dbReference>
<evidence type="ECO:0000256" key="2">
    <source>
        <dbReference type="ARBA" id="ARBA00004726"/>
    </source>
</evidence>
<evidence type="ECO:0000256" key="13">
    <source>
        <dbReference type="ARBA" id="ARBA00047880"/>
    </source>
</evidence>
<evidence type="ECO:0000256" key="10">
    <source>
        <dbReference type="ARBA" id="ARBA00022827"/>
    </source>
</evidence>
<evidence type="ECO:0000256" key="11">
    <source>
        <dbReference type="ARBA" id="ARBA00022840"/>
    </source>
</evidence>
<dbReference type="UniPathway" id="UPA00277">
    <property type="reaction ID" value="UER00407"/>
</dbReference>
<comment type="function">
    <text evidence="1">Catalyzes the phosphorylation of riboflavin to FMN followed by the adenylation of FMN to FAD.</text>
</comment>
<keyword evidence="12" id="KW-0511">Multifunctional enzyme</keyword>
<dbReference type="NCBIfam" id="NF004160">
    <property type="entry name" value="PRK05627.1-3"/>
    <property type="match status" value="1"/>
</dbReference>
<dbReference type="EMBL" id="QZCH01000034">
    <property type="protein sequence ID" value="RJG39498.1"/>
    <property type="molecule type" value="Genomic_DNA"/>
</dbReference>
<dbReference type="Gene3D" id="2.40.30.30">
    <property type="entry name" value="Riboflavin kinase-like"/>
    <property type="match status" value="1"/>
</dbReference>
<dbReference type="InterPro" id="IPR002606">
    <property type="entry name" value="Riboflavin_kinase_bac"/>
</dbReference>
<evidence type="ECO:0000256" key="15">
    <source>
        <dbReference type="PIRNR" id="PIRNR004491"/>
    </source>
</evidence>
<dbReference type="EC" id="2.7.1.26" evidence="15"/>
<dbReference type="SUPFAM" id="SSF52374">
    <property type="entry name" value="Nucleotidylyl transferase"/>
    <property type="match status" value="1"/>
</dbReference>
<evidence type="ECO:0000256" key="7">
    <source>
        <dbReference type="ARBA" id="ARBA00022695"/>
    </source>
</evidence>
<keyword evidence="4 15" id="KW-0285">Flavoprotein</keyword>
<evidence type="ECO:0000256" key="6">
    <source>
        <dbReference type="ARBA" id="ARBA00022679"/>
    </source>
</evidence>
<dbReference type="RefSeq" id="WP_119912218.1">
    <property type="nucleotide sequence ID" value="NZ_QZCH01000034.1"/>
</dbReference>
<dbReference type="InterPro" id="IPR015864">
    <property type="entry name" value="FAD_synthase"/>
</dbReference>
<dbReference type="GO" id="GO:0003919">
    <property type="term" value="F:FMN adenylyltransferase activity"/>
    <property type="evidence" value="ECO:0007669"/>
    <property type="project" value="UniProtKB-UniRule"/>
</dbReference>
<keyword evidence="6 15" id="KW-0808">Transferase</keyword>
<evidence type="ECO:0000259" key="16">
    <source>
        <dbReference type="SMART" id="SM00904"/>
    </source>
</evidence>
<comment type="caution">
    <text evidence="17">The sequence shown here is derived from an EMBL/GenBank/DDBJ whole genome shotgun (WGS) entry which is preliminary data.</text>
</comment>
<dbReference type="NCBIfam" id="TIGR00083">
    <property type="entry name" value="ribF"/>
    <property type="match status" value="1"/>
</dbReference>
<dbReference type="CDD" id="cd02064">
    <property type="entry name" value="FAD_synthetase_N"/>
    <property type="match status" value="1"/>
</dbReference>
<dbReference type="GO" id="GO:0005524">
    <property type="term" value="F:ATP binding"/>
    <property type="evidence" value="ECO:0007669"/>
    <property type="project" value="UniProtKB-UniRule"/>
</dbReference>
<gene>
    <name evidence="17" type="ORF">D1Z90_18160</name>
</gene>
<dbReference type="PANTHER" id="PTHR22749:SF6">
    <property type="entry name" value="RIBOFLAVIN KINASE"/>
    <property type="match status" value="1"/>
</dbReference>
<organism evidence="17 18">
    <name type="scientific">Motilimonas pumila</name>
    <dbReference type="NCBI Taxonomy" id="2303987"/>
    <lineage>
        <taxon>Bacteria</taxon>
        <taxon>Pseudomonadati</taxon>
        <taxon>Pseudomonadota</taxon>
        <taxon>Gammaproteobacteria</taxon>
        <taxon>Alteromonadales</taxon>
        <taxon>Alteromonadales genera incertae sedis</taxon>
        <taxon>Motilimonas</taxon>
    </lineage>
</organism>
<dbReference type="GO" id="GO:0008531">
    <property type="term" value="F:riboflavin kinase activity"/>
    <property type="evidence" value="ECO:0007669"/>
    <property type="project" value="UniProtKB-UniRule"/>
</dbReference>
<comment type="pathway">
    <text evidence="3 15">Cofactor biosynthesis; FMN biosynthesis; FMN from riboflavin (ATP route): step 1/1.</text>
</comment>
<comment type="pathway">
    <text evidence="2 15">Cofactor biosynthesis; FAD biosynthesis; FAD from FMN: step 1/1.</text>
</comment>
<dbReference type="NCBIfam" id="NF004163">
    <property type="entry name" value="PRK05627.1-6"/>
    <property type="match status" value="1"/>
</dbReference>
<sequence length="310" mass="34841">MELIRGAVNIKPEQKGCVLSIGNFDGVHLGHQAVLKQLLAKAEEFSVPATVMTFEPQPLELFLGDNAPARLNRLRDKYTQLQQLQLDRLLCISFNRQFAAIDAEAFIEEILVNKLGVKFLVVGDDFHFGFRRQGNFELLQQAGQKHGFDVIATQSLLQDNARVSSTQIRDALAAGQLQKAQELLGRPYRITGRVAHGDKLGRTIGVPTANIWLKRKVTPVRGVYAVKVYGIDEQVYNGIANIGTRPTVNGQRQQLEVHVFDFAGDLYGKQLQVELNKKIRDERKFEHFSALKQQIELDVSQAREYHALAV</sequence>
<evidence type="ECO:0000256" key="3">
    <source>
        <dbReference type="ARBA" id="ARBA00005201"/>
    </source>
</evidence>
<comment type="catalytic activity">
    <reaction evidence="14 15">
        <text>FMN + ATP + H(+) = FAD + diphosphate</text>
        <dbReference type="Rhea" id="RHEA:17237"/>
        <dbReference type="ChEBI" id="CHEBI:15378"/>
        <dbReference type="ChEBI" id="CHEBI:30616"/>
        <dbReference type="ChEBI" id="CHEBI:33019"/>
        <dbReference type="ChEBI" id="CHEBI:57692"/>
        <dbReference type="ChEBI" id="CHEBI:58210"/>
        <dbReference type="EC" id="2.7.7.2"/>
    </reaction>
</comment>
<keyword evidence="5 15" id="KW-0288">FMN</keyword>
<keyword evidence="10 15" id="KW-0274">FAD</keyword>
<dbReference type="Pfam" id="PF06574">
    <property type="entry name" value="FAD_syn"/>
    <property type="match status" value="1"/>
</dbReference>
<dbReference type="Pfam" id="PF01687">
    <property type="entry name" value="Flavokinase"/>
    <property type="match status" value="1"/>
</dbReference>
<dbReference type="InterPro" id="IPR014729">
    <property type="entry name" value="Rossmann-like_a/b/a_fold"/>
</dbReference>
<feature type="domain" description="Riboflavin kinase" evidence="16">
    <location>
        <begin position="183"/>
        <end position="307"/>
    </location>
</feature>
<name>A0A418YAF9_9GAMM</name>
<evidence type="ECO:0000313" key="17">
    <source>
        <dbReference type="EMBL" id="RJG39498.1"/>
    </source>
</evidence>
<keyword evidence="18" id="KW-1185">Reference proteome</keyword>
<dbReference type="SMART" id="SM00904">
    <property type="entry name" value="Flavokinase"/>
    <property type="match status" value="1"/>
</dbReference>
<keyword evidence="8 15" id="KW-0547">Nucleotide-binding</keyword>
<dbReference type="NCBIfam" id="NF004159">
    <property type="entry name" value="PRK05627.1-2"/>
    <property type="match status" value="1"/>
</dbReference>
<evidence type="ECO:0000256" key="5">
    <source>
        <dbReference type="ARBA" id="ARBA00022643"/>
    </source>
</evidence>
<reference evidence="17 18" key="2">
    <citation type="submission" date="2019-01" db="EMBL/GenBank/DDBJ databases">
        <title>Motilimonas pumilus sp. nov., isolated from the gut of sea cucumber (Apostichopus japonicus).</title>
        <authorList>
            <person name="Wang F.-Q."/>
            <person name="Ren L.-H."/>
            <person name="Lin Y.-W."/>
            <person name="Sun G.-H."/>
            <person name="Du Z.-J."/>
            <person name="Zhao J.-X."/>
            <person name="Liu X.-J."/>
            <person name="Liu L.-J."/>
        </authorList>
    </citation>
    <scope>NUCLEOTIDE SEQUENCE [LARGE SCALE GENOMIC DNA]</scope>
    <source>
        <strain evidence="17 18">PLHSC7-2</strain>
    </source>
</reference>
<dbReference type="FunFam" id="2.40.30.30:FF:000001">
    <property type="entry name" value="Riboflavin biosynthesis protein"/>
    <property type="match status" value="1"/>
</dbReference>
<dbReference type="FunFam" id="3.40.50.620:FF:000021">
    <property type="entry name" value="Riboflavin biosynthesis protein"/>
    <property type="match status" value="1"/>
</dbReference>
<protein>
    <recommendedName>
        <fullName evidence="15">Riboflavin biosynthesis protein</fullName>
    </recommendedName>
    <domain>
        <recommendedName>
            <fullName evidence="15">Riboflavin kinase</fullName>
            <ecNumber evidence="15">2.7.1.26</ecNumber>
        </recommendedName>
        <alternativeName>
            <fullName evidence="15">Flavokinase</fullName>
        </alternativeName>
    </domain>
    <domain>
        <recommendedName>
            <fullName evidence="15">FMN adenylyltransferase</fullName>
            <ecNumber evidence="15">2.7.7.2</ecNumber>
        </recommendedName>
        <alternativeName>
            <fullName evidence="15">FAD pyrophosphorylase</fullName>
        </alternativeName>
        <alternativeName>
            <fullName evidence="15">FAD synthase</fullName>
        </alternativeName>
    </domain>
</protein>
<dbReference type="PANTHER" id="PTHR22749">
    <property type="entry name" value="RIBOFLAVIN KINASE/FMN ADENYLYLTRANSFERASE"/>
    <property type="match status" value="1"/>
</dbReference>
<dbReference type="PIRSF" id="PIRSF004491">
    <property type="entry name" value="FAD_Synth"/>
    <property type="match status" value="1"/>
</dbReference>
<dbReference type="InterPro" id="IPR015865">
    <property type="entry name" value="Riboflavin_kinase_bac/euk"/>
</dbReference>
<keyword evidence="7 15" id="KW-0548">Nucleotidyltransferase</keyword>
<proteinExistence type="inferred from homology"/>
<dbReference type="InterPro" id="IPR023468">
    <property type="entry name" value="Riboflavin_kinase"/>
</dbReference>
<dbReference type="Proteomes" id="UP000283255">
    <property type="component" value="Unassembled WGS sequence"/>
</dbReference>